<dbReference type="EMBL" id="ACUX02000006">
    <property type="protein sequence ID" value="EEZ61300.1"/>
    <property type="molecule type" value="Genomic_DNA"/>
</dbReference>
<dbReference type="PANTHER" id="PTHR34857">
    <property type="entry name" value="SLL0384 PROTEIN"/>
    <property type="match status" value="1"/>
</dbReference>
<evidence type="ECO:0000256" key="5">
    <source>
        <dbReference type="ARBA" id="ARBA00023136"/>
    </source>
</evidence>
<accession>D0WFN7</accession>
<dbReference type="RefSeq" id="WP_006361882.1">
    <property type="nucleotide sequence ID" value="NZ_GG700630.1"/>
</dbReference>
<dbReference type="GO" id="GO:0005886">
    <property type="term" value="C:plasma membrane"/>
    <property type="evidence" value="ECO:0007669"/>
    <property type="project" value="UniProtKB-ARBA"/>
</dbReference>
<protein>
    <submittedName>
        <fullName evidence="7">Cobalt transport protein</fullName>
    </submittedName>
</protein>
<name>D0WFN7_SLAES</name>
<evidence type="ECO:0000313" key="7">
    <source>
        <dbReference type="EMBL" id="EEZ61300.1"/>
    </source>
</evidence>
<dbReference type="eggNOG" id="COG0619">
    <property type="taxonomic scope" value="Bacteria"/>
</dbReference>
<dbReference type="STRING" id="649764.HMPREF0762_00636"/>
<keyword evidence="3 6" id="KW-0812">Transmembrane</keyword>
<dbReference type="OrthoDB" id="3251998at2"/>
<evidence type="ECO:0000256" key="6">
    <source>
        <dbReference type="SAM" id="Phobius"/>
    </source>
</evidence>
<evidence type="ECO:0000256" key="3">
    <source>
        <dbReference type="ARBA" id="ARBA00022692"/>
    </source>
</evidence>
<evidence type="ECO:0000256" key="4">
    <source>
        <dbReference type="ARBA" id="ARBA00022989"/>
    </source>
</evidence>
<dbReference type="InterPro" id="IPR003339">
    <property type="entry name" value="ABC/ECF_trnsptr_transmembrane"/>
</dbReference>
<keyword evidence="8" id="KW-1185">Reference proteome</keyword>
<dbReference type="GeneID" id="85007245"/>
<proteinExistence type="predicted"/>
<gene>
    <name evidence="7" type="ORF">HMPREF0762_00636</name>
</gene>
<keyword evidence="2" id="KW-1003">Cell membrane</keyword>
<comment type="caution">
    <text evidence="7">The sequence shown here is derived from an EMBL/GenBank/DDBJ whole genome shotgun (WGS) entry which is preliminary data.</text>
</comment>
<dbReference type="InterPro" id="IPR051611">
    <property type="entry name" value="ECF_transporter_component"/>
</dbReference>
<dbReference type="Proteomes" id="UP000006001">
    <property type="component" value="Unassembled WGS sequence"/>
</dbReference>
<reference evidence="7" key="1">
    <citation type="submission" date="2009-10" db="EMBL/GenBank/DDBJ databases">
        <authorList>
            <person name="Weinstock G."/>
            <person name="Sodergren E."/>
            <person name="Clifton S."/>
            <person name="Fulton L."/>
            <person name="Fulton B."/>
            <person name="Courtney L."/>
            <person name="Fronick C."/>
            <person name="Harrison M."/>
            <person name="Strong C."/>
            <person name="Farmer C."/>
            <person name="Delahaunty K."/>
            <person name="Markovic C."/>
            <person name="Hall O."/>
            <person name="Minx P."/>
            <person name="Tomlinson C."/>
            <person name="Mitreva M."/>
            <person name="Nelson J."/>
            <person name="Hou S."/>
            <person name="Wollam A."/>
            <person name="Pepin K.H."/>
            <person name="Johnson M."/>
            <person name="Bhonagiri V."/>
            <person name="Nash W.E."/>
            <person name="Warren W."/>
            <person name="Chinwalla A."/>
            <person name="Mardis E.R."/>
            <person name="Wilson R.K."/>
        </authorList>
    </citation>
    <scope>NUCLEOTIDE SEQUENCE [LARGE SCALE GENOMIC DNA]</scope>
    <source>
        <strain evidence="7">ATCC 700122</strain>
    </source>
</reference>
<comment type="subcellular location">
    <subcellularLocation>
        <location evidence="1">Membrane</location>
        <topology evidence="1">Multi-pass membrane protein</topology>
    </subcellularLocation>
</comment>
<keyword evidence="5 6" id="KW-0472">Membrane</keyword>
<feature type="transmembrane region" description="Helical" evidence="6">
    <location>
        <begin position="15"/>
        <end position="47"/>
    </location>
</feature>
<sequence>MIPKADVHFDFRAKLVVAVLVMSLVALLTSDITLYALMVFLVLYLAIQGLGRHALIYALIALVLGMMRVVSNGNGLTFLLPEMFLFILVRTTIMLMAAEPLLGMPPGEVVAVCKKMRVPDMAALPLTFMLRFLPAVEGEFRDVFEALGMRRLLSFRHPLRTFEHVVTPVMLRSSRIAEELAASAESRGISSPGEHTCRRAIRFGCHDAALSIISMAIAFSCVVFDKGFLA</sequence>
<organism evidence="7 8">
    <name type="scientific">Slackia exigua (strain ATCC 700122 / DSM 15923 / CIP 105133 / JCM 11022 / KCTC 5966 / S-7)</name>
    <dbReference type="NCBI Taxonomy" id="649764"/>
    <lineage>
        <taxon>Bacteria</taxon>
        <taxon>Bacillati</taxon>
        <taxon>Actinomycetota</taxon>
        <taxon>Coriobacteriia</taxon>
        <taxon>Eggerthellales</taxon>
        <taxon>Eggerthellaceae</taxon>
        <taxon>Slackia</taxon>
    </lineage>
</organism>
<evidence type="ECO:0000256" key="2">
    <source>
        <dbReference type="ARBA" id="ARBA00022475"/>
    </source>
</evidence>
<evidence type="ECO:0000256" key="1">
    <source>
        <dbReference type="ARBA" id="ARBA00004141"/>
    </source>
</evidence>
<evidence type="ECO:0000313" key="8">
    <source>
        <dbReference type="Proteomes" id="UP000006001"/>
    </source>
</evidence>
<dbReference type="Pfam" id="PF02361">
    <property type="entry name" value="CbiQ"/>
    <property type="match status" value="1"/>
</dbReference>
<keyword evidence="4 6" id="KW-1133">Transmembrane helix</keyword>
<dbReference type="HOGENOM" id="CLU_076847_2_0_11"/>
<dbReference type="PANTHER" id="PTHR34857:SF2">
    <property type="entry name" value="SLL0384 PROTEIN"/>
    <property type="match status" value="1"/>
</dbReference>
<dbReference type="AlphaFoldDB" id="D0WFN7"/>
<dbReference type="CDD" id="cd16914">
    <property type="entry name" value="EcfT"/>
    <property type="match status" value="1"/>
</dbReference>
<feature type="transmembrane region" description="Helical" evidence="6">
    <location>
        <begin position="54"/>
        <end position="70"/>
    </location>
</feature>